<keyword evidence="2" id="KW-1185">Reference proteome</keyword>
<evidence type="ECO:0000313" key="1">
    <source>
        <dbReference type="EMBL" id="SJM93795.1"/>
    </source>
</evidence>
<reference evidence="2" key="1">
    <citation type="submission" date="2017-02" db="EMBL/GenBank/DDBJ databases">
        <authorList>
            <person name="Daims H."/>
        </authorList>
    </citation>
    <scope>NUCLEOTIDE SEQUENCE [LARGE SCALE GENOMIC DNA]</scope>
</reference>
<sequence>MGWCCSNPTFIASCVGLRKACNPTYAAAVIEVENGRASTQHYAFSDGKRKIWVLSYLEMI</sequence>
<evidence type="ECO:0000313" key="2">
    <source>
        <dbReference type="Proteomes" id="UP000195667"/>
    </source>
</evidence>
<dbReference type="EMBL" id="FUKI01000124">
    <property type="protein sequence ID" value="SJM93795.1"/>
    <property type="molecule type" value="Genomic_DNA"/>
</dbReference>
<proteinExistence type="predicted"/>
<organism evidence="1 2">
    <name type="scientific">Crenothrix polyspora</name>
    <dbReference type="NCBI Taxonomy" id="360316"/>
    <lineage>
        <taxon>Bacteria</taxon>
        <taxon>Pseudomonadati</taxon>
        <taxon>Pseudomonadota</taxon>
        <taxon>Gammaproteobacteria</taxon>
        <taxon>Methylococcales</taxon>
        <taxon>Crenotrichaceae</taxon>
        <taxon>Crenothrix</taxon>
    </lineage>
</organism>
<name>A0A1R4HC32_9GAMM</name>
<gene>
    <name evidence="1" type="ORF">CRENPOLYSF1_480006</name>
</gene>
<protein>
    <submittedName>
        <fullName evidence="1">Uncharacterized protein</fullName>
    </submittedName>
</protein>
<accession>A0A1R4HC32</accession>
<dbReference type="Proteomes" id="UP000195667">
    <property type="component" value="Unassembled WGS sequence"/>
</dbReference>
<dbReference type="AlphaFoldDB" id="A0A1R4HC32"/>